<reference evidence="1" key="1">
    <citation type="submission" date="2022-03" db="EMBL/GenBank/DDBJ databases">
        <authorList>
            <person name="Sayadi A."/>
        </authorList>
    </citation>
    <scope>NUCLEOTIDE SEQUENCE</scope>
</reference>
<organism evidence="1 2">
    <name type="scientific">Acanthoscelides obtectus</name>
    <name type="common">Bean weevil</name>
    <name type="synonym">Bruchus obtectus</name>
    <dbReference type="NCBI Taxonomy" id="200917"/>
    <lineage>
        <taxon>Eukaryota</taxon>
        <taxon>Metazoa</taxon>
        <taxon>Ecdysozoa</taxon>
        <taxon>Arthropoda</taxon>
        <taxon>Hexapoda</taxon>
        <taxon>Insecta</taxon>
        <taxon>Pterygota</taxon>
        <taxon>Neoptera</taxon>
        <taxon>Endopterygota</taxon>
        <taxon>Coleoptera</taxon>
        <taxon>Polyphaga</taxon>
        <taxon>Cucujiformia</taxon>
        <taxon>Chrysomeloidea</taxon>
        <taxon>Chrysomelidae</taxon>
        <taxon>Bruchinae</taxon>
        <taxon>Bruchini</taxon>
        <taxon>Acanthoscelides</taxon>
    </lineage>
</organism>
<evidence type="ECO:0000313" key="2">
    <source>
        <dbReference type="Proteomes" id="UP001152888"/>
    </source>
</evidence>
<dbReference type="EMBL" id="CAKOFQ010007535">
    <property type="protein sequence ID" value="CAH2003258.1"/>
    <property type="molecule type" value="Genomic_DNA"/>
</dbReference>
<proteinExistence type="predicted"/>
<protein>
    <submittedName>
        <fullName evidence="1">Uncharacterized protein</fullName>
    </submittedName>
</protein>
<gene>
    <name evidence="1" type="ORF">ACAOBT_LOCUS27303</name>
</gene>
<accession>A0A9P0PZP9</accession>
<evidence type="ECO:0000313" key="1">
    <source>
        <dbReference type="EMBL" id="CAH2003258.1"/>
    </source>
</evidence>
<keyword evidence="2" id="KW-1185">Reference proteome</keyword>
<name>A0A9P0PZP9_ACAOB</name>
<comment type="caution">
    <text evidence="1">The sequence shown here is derived from an EMBL/GenBank/DDBJ whole genome shotgun (WGS) entry which is preliminary data.</text>
</comment>
<dbReference type="AlphaFoldDB" id="A0A9P0PZP9"/>
<dbReference type="Proteomes" id="UP001152888">
    <property type="component" value="Unassembled WGS sequence"/>
</dbReference>
<sequence length="53" mass="5722">MSSANFSEAPTIKLEESTEDVTEIQSYLAGFQKEIGDAAVQQSSAPDDEDIDL</sequence>